<dbReference type="Gene3D" id="3.40.720.10">
    <property type="entry name" value="Alkaline Phosphatase, subunit A"/>
    <property type="match status" value="1"/>
</dbReference>
<evidence type="ECO:0000313" key="3">
    <source>
        <dbReference type="Proteomes" id="UP001283361"/>
    </source>
</evidence>
<keyword evidence="3" id="KW-1185">Reference proteome</keyword>
<dbReference type="PANTHER" id="PTHR10151">
    <property type="entry name" value="ECTONUCLEOTIDE PYROPHOSPHATASE/PHOSPHODIESTERASE"/>
    <property type="match status" value="1"/>
</dbReference>
<comment type="caution">
    <text evidence="2">The sequence shown here is derived from an EMBL/GenBank/DDBJ whole genome shotgun (WGS) entry which is preliminary data.</text>
</comment>
<name>A0AAE0ZPQ8_9GAST</name>
<dbReference type="InterPro" id="IPR002591">
    <property type="entry name" value="Phosphodiest/P_Trfase"/>
</dbReference>
<dbReference type="Pfam" id="PF01663">
    <property type="entry name" value="Phosphodiest"/>
    <property type="match status" value="1"/>
</dbReference>
<organism evidence="2 3">
    <name type="scientific">Elysia crispata</name>
    <name type="common">lettuce slug</name>
    <dbReference type="NCBI Taxonomy" id="231223"/>
    <lineage>
        <taxon>Eukaryota</taxon>
        <taxon>Metazoa</taxon>
        <taxon>Spiralia</taxon>
        <taxon>Lophotrochozoa</taxon>
        <taxon>Mollusca</taxon>
        <taxon>Gastropoda</taxon>
        <taxon>Heterobranchia</taxon>
        <taxon>Euthyneura</taxon>
        <taxon>Panpulmonata</taxon>
        <taxon>Sacoglossa</taxon>
        <taxon>Placobranchoidea</taxon>
        <taxon>Plakobranchidae</taxon>
        <taxon>Elysia</taxon>
    </lineage>
</organism>
<proteinExistence type="predicted"/>
<dbReference type="CDD" id="cd16018">
    <property type="entry name" value="Enpp"/>
    <property type="match status" value="1"/>
</dbReference>
<sequence length="489" mass="55837">MCGSKFRYLFGGFLTSIIFLSWALFPRTASHFVKAYPLLIVSFDGFRWDYLKRTATPNFDDIIKTGVHAYKGLTNVFTTSTLTNHWSIVTGLYAESHGIVENDMYDPELNKTYVPLYKDKYAKNDPRFYDTGVEPIWVTNQLQNTHGRSGSIMWWGAENVIKSTRPTHHMPWDLKTDYKFRIDTMIKWFTSEYPINLGLLYFNEPDHTAHACGPASENVTKLIGYADELTGYLINRLKEKNLFGYINVIITSDHGFAPTSKNQLIHLDDIVDPSLYRVVHYSPVLSLIPLGGQETYVYKKLKEASRTHNFTVYYKNEIPQRLHYRNNRRVTPIVAIADLTYSFISKMSDDEFKLAGTHGYDNKEQDMHPFFMATGPSFKSGFQVETFKSVDLYPLMCHLLDLHPAPNNGSMDIVSLLLKEEHETTFITLVTYLVSLVIIATFGGVFAVGACRNRRYLKRTARPINVSEILGGNNGAHIGLLSGDEEDEF</sequence>
<dbReference type="SUPFAM" id="SSF53649">
    <property type="entry name" value="Alkaline phosphatase-like"/>
    <property type="match status" value="1"/>
</dbReference>
<dbReference type="GO" id="GO:0016787">
    <property type="term" value="F:hydrolase activity"/>
    <property type="evidence" value="ECO:0007669"/>
    <property type="project" value="UniProtKB-ARBA"/>
</dbReference>
<dbReference type="Proteomes" id="UP001283361">
    <property type="component" value="Unassembled WGS sequence"/>
</dbReference>
<dbReference type="AlphaFoldDB" id="A0AAE0ZPQ8"/>
<dbReference type="InterPro" id="IPR017850">
    <property type="entry name" value="Alkaline_phosphatase_core_sf"/>
</dbReference>
<keyword evidence="1" id="KW-1133">Transmembrane helix</keyword>
<dbReference type="Gene3D" id="3.30.1360.180">
    <property type="match status" value="1"/>
</dbReference>
<accession>A0AAE0ZPQ8</accession>
<dbReference type="EMBL" id="JAWDGP010003545">
    <property type="protein sequence ID" value="KAK3773330.1"/>
    <property type="molecule type" value="Genomic_DNA"/>
</dbReference>
<protein>
    <submittedName>
        <fullName evidence="2">Uncharacterized protein</fullName>
    </submittedName>
</protein>
<evidence type="ECO:0000256" key="1">
    <source>
        <dbReference type="SAM" id="Phobius"/>
    </source>
</evidence>
<feature type="transmembrane region" description="Helical" evidence="1">
    <location>
        <begin position="426"/>
        <end position="449"/>
    </location>
</feature>
<dbReference type="PANTHER" id="PTHR10151:SF120">
    <property type="entry name" value="BIS(5'-ADENOSYL)-TRIPHOSPHATASE"/>
    <property type="match status" value="1"/>
</dbReference>
<gene>
    <name evidence="2" type="ORF">RRG08_023215</name>
</gene>
<feature type="transmembrane region" description="Helical" evidence="1">
    <location>
        <begin position="7"/>
        <end position="25"/>
    </location>
</feature>
<keyword evidence="1" id="KW-0472">Membrane</keyword>
<reference evidence="2" key="1">
    <citation type="journal article" date="2023" name="G3 (Bethesda)">
        <title>A reference genome for the long-term kleptoplast-retaining sea slug Elysia crispata morphotype clarki.</title>
        <authorList>
            <person name="Eastman K.E."/>
            <person name="Pendleton A.L."/>
            <person name="Shaikh M.A."/>
            <person name="Suttiyut T."/>
            <person name="Ogas R."/>
            <person name="Tomko P."/>
            <person name="Gavelis G."/>
            <person name="Widhalm J.R."/>
            <person name="Wisecaver J.H."/>
        </authorList>
    </citation>
    <scope>NUCLEOTIDE SEQUENCE</scope>
    <source>
        <strain evidence="2">ECLA1</strain>
    </source>
</reference>
<evidence type="ECO:0000313" key="2">
    <source>
        <dbReference type="EMBL" id="KAK3773330.1"/>
    </source>
</evidence>
<keyword evidence="1" id="KW-0812">Transmembrane</keyword>